<organism evidence="2 3">
    <name type="scientific">Microcystis aeruginosa EAWAG127a</name>
    <dbReference type="NCBI Taxonomy" id="2529855"/>
    <lineage>
        <taxon>Bacteria</taxon>
        <taxon>Bacillati</taxon>
        <taxon>Cyanobacteriota</taxon>
        <taxon>Cyanophyceae</taxon>
        <taxon>Oscillatoriophycideae</taxon>
        <taxon>Chroococcales</taxon>
        <taxon>Microcystaceae</taxon>
        <taxon>Microcystis</taxon>
    </lineage>
</organism>
<accession>A0A5J5LY15</accession>
<keyword evidence="1" id="KW-1133">Transmembrane helix</keyword>
<feature type="transmembrane region" description="Helical" evidence="1">
    <location>
        <begin position="190"/>
        <end position="212"/>
    </location>
</feature>
<keyword evidence="1" id="KW-0472">Membrane</keyword>
<evidence type="ECO:0000313" key="3">
    <source>
        <dbReference type="Proteomes" id="UP000325636"/>
    </source>
</evidence>
<sequence>MLRKALQQIKFFMGNLDGQTLSPSQNKIIFIAYLIPVALVIWFISKFSVDVPFNDQWALVSLFDKIDKGSATFGDFFAAHNEHRILFPKAIFALLAFTSQWNLDLERYFNVFLVIITFFLMYKIAEISYNQDKLSFHLLNILTCFLLFSLYQASSWLFGFQLAFFLINTCLLLAVFILSFPKNIAPNIRLFLSAGCCFIASFSSGHGLLTWLAVLPSVFAIEGSVKQKNFRSIFYIILFLLCYFFYSIDSQRTKSNLDILLFFKNLPTALDYFFTILGAGFSFRLIPNLTGLWLFLIFLFFNFYSLRKSRSELFSYAAPWLSMGWFTILFALLVTLARSNLGVEQALASRYTTPSILLTISCLQTGRILMCYQSSHLEQKYYRKLRFYALTSIVLLILFYNSVNLAVIVYARAWVEKVSPGKNCLEIIHYLNESFYRTEESTVSESHKKCTRYMDCPINNCLETLIPNATPSALVGIRNGAFILERIGFRDFPKQIQFTEPTKIYGQIEQPMTTDKPITLSRSSKIKVTGWATLPERSQTPELVLLSSDGDRSFFANATIVNKSDNKVQWEAEISPQSLNREETAIKGWVYDREGKQFVKLNGEIKLRISKK</sequence>
<feature type="transmembrane region" description="Helical" evidence="1">
    <location>
        <begin position="28"/>
        <end position="45"/>
    </location>
</feature>
<dbReference type="RefSeq" id="WP_150977851.1">
    <property type="nucleotide sequence ID" value="NZ_SRLN01000012.1"/>
</dbReference>
<dbReference type="Proteomes" id="UP000325636">
    <property type="component" value="Unassembled WGS sequence"/>
</dbReference>
<reference evidence="3" key="1">
    <citation type="submission" date="2019-04" db="EMBL/GenBank/DDBJ databases">
        <title>Microviridin 1777: A Toxic Chymotrypsin Inhibitor Discovered by a Metabologenomic Approach.</title>
        <authorList>
            <person name="Sieber S."/>
            <person name="Grendelmeier S.M."/>
            <person name="Harris L.A."/>
            <person name="Mitchell D.A."/>
            <person name="Gademann K."/>
        </authorList>
    </citation>
    <scope>NUCLEOTIDE SEQUENCE [LARGE SCALE GENOMIC DNA]</scope>
    <source>
        <strain evidence="3">EAWAG127a</strain>
    </source>
</reference>
<feature type="transmembrane region" description="Helical" evidence="1">
    <location>
        <begin position="313"/>
        <end position="336"/>
    </location>
</feature>
<evidence type="ECO:0000256" key="1">
    <source>
        <dbReference type="SAM" id="Phobius"/>
    </source>
</evidence>
<dbReference type="AlphaFoldDB" id="A0A5J5LY15"/>
<evidence type="ECO:0000313" key="2">
    <source>
        <dbReference type="EMBL" id="KAB0242410.1"/>
    </source>
</evidence>
<feature type="transmembrane region" description="Helical" evidence="1">
    <location>
        <begin position="289"/>
        <end position="306"/>
    </location>
</feature>
<feature type="transmembrane region" description="Helical" evidence="1">
    <location>
        <begin position="157"/>
        <end position="178"/>
    </location>
</feature>
<feature type="transmembrane region" description="Helical" evidence="1">
    <location>
        <begin position="108"/>
        <end position="125"/>
    </location>
</feature>
<keyword evidence="1" id="KW-0812">Transmembrane</keyword>
<feature type="transmembrane region" description="Helical" evidence="1">
    <location>
        <begin position="387"/>
        <end position="411"/>
    </location>
</feature>
<dbReference type="EMBL" id="SRLN01000012">
    <property type="protein sequence ID" value="KAB0242410.1"/>
    <property type="molecule type" value="Genomic_DNA"/>
</dbReference>
<gene>
    <name evidence="2" type="ORF">EZJ55_19485</name>
</gene>
<feature type="transmembrane region" description="Helical" evidence="1">
    <location>
        <begin position="134"/>
        <end position="151"/>
    </location>
</feature>
<proteinExistence type="predicted"/>
<feature type="transmembrane region" description="Helical" evidence="1">
    <location>
        <begin position="260"/>
        <end position="283"/>
    </location>
</feature>
<name>A0A5J5LY15_MICAE</name>
<protein>
    <recommendedName>
        <fullName evidence="4">Glycosyltransferase RgtA/B/C/D-like domain-containing protein</fullName>
    </recommendedName>
</protein>
<feature type="transmembrane region" description="Helical" evidence="1">
    <location>
        <begin position="232"/>
        <end position="248"/>
    </location>
</feature>
<evidence type="ECO:0008006" key="4">
    <source>
        <dbReference type="Google" id="ProtNLM"/>
    </source>
</evidence>
<comment type="caution">
    <text evidence="2">The sequence shown here is derived from an EMBL/GenBank/DDBJ whole genome shotgun (WGS) entry which is preliminary data.</text>
</comment>